<evidence type="ECO:0000256" key="5">
    <source>
        <dbReference type="ARBA" id="ARBA00023085"/>
    </source>
</evidence>
<dbReference type="InterPro" id="IPR000070">
    <property type="entry name" value="Pectinesterase_cat"/>
</dbReference>
<comment type="catalytic activity">
    <reaction evidence="7">
        <text>[(1-&gt;4)-alpha-D-galacturonosyl methyl ester](n) + n H2O = [(1-&gt;4)-alpha-D-galacturonosyl](n) + n methanol + n H(+)</text>
        <dbReference type="Rhea" id="RHEA:22380"/>
        <dbReference type="Rhea" id="RHEA-COMP:14570"/>
        <dbReference type="Rhea" id="RHEA-COMP:14573"/>
        <dbReference type="ChEBI" id="CHEBI:15377"/>
        <dbReference type="ChEBI" id="CHEBI:15378"/>
        <dbReference type="ChEBI" id="CHEBI:17790"/>
        <dbReference type="ChEBI" id="CHEBI:140522"/>
        <dbReference type="ChEBI" id="CHEBI:140523"/>
        <dbReference type="EC" id="3.1.1.11"/>
    </reaction>
</comment>
<evidence type="ECO:0000256" key="1">
    <source>
        <dbReference type="ARBA" id="ARBA00005184"/>
    </source>
</evidence>
<dbReference type="EMBL" id="BAABME010014318">
    <property type="protein sequence ID" value="GAA0187067.1"/>
    <property type="molecule type" value="Genomic_DNA"/>
</dbReference>
<dbReference type="SMART" id="SM00856">
    <property type="entry name" value="PMEI"/>
    <property type="match status" value="1"/>
</dbReference>
<feature type="domain" description="Pectinesterase inhibitor" evidence="10">
    <location>
        <begin position="51"/>
        <end position="204"/>
    </location>
</feature>
<dbReference type="AlphaFoldDB" id="A0AAV3S325"/>
<reference evidence="11 12" key="1">
    <citation type="submission" date="2024-01" db="EMBL/GenBank/DDBJ databases">
        <title>The complete chloroplast genome sequence of Lithospermum erythrorhizon: insights into the phylogenetic relationship among Boraginaceae species and the maternal lineages of purple gromwells.</title>
        <authorList>
            <person name="Okada T."/>
            <person name="Watanabe K."/>
        </authorList>
    </citation>
    <scope>NUCLEOTIDE SEQUENCE [LARGE SCALE GENOMIC DNA]</scope>
</reference>
<evidence type="ECO:0000256" key="9">
    <source>
        <dbReference type="SAM" id="Phobius"/>
    </source>
</evidence>
<organism evidence="11 12">
    <name type="scientific">Lithospermum erythrorhizon</name>
    <name type="common">Purple gromwell</name>
    <name type="synonym">Lithospermum officinale var. erythrorhizon</name>
    <dbReference type="NCBI Taxonomy" id="34254"/>
    <lineage>
        <taxon>Eukaryota</taxon>
        <taxon>Viridiplantae</taxon>
        <taxon>Streptophyta</taxon>
        <taxon>Embryophyta</taxon>
        <taxon>Tracheophyta</taxon>
        <taxon>Spermatophyta</taxon>
        <taxon>Magnoliopsida</taxon>
        <taxon>eudicotyledons</taxon>
        <taxon>Gunneridae</taxon>
        <taxon>Pentapetalae</taxon>
        <taxon>asterids</taxon>
        <taxon>lamiids</taxon>
        <taxon>Boraginales</taxon>
        <taxon>Boraginaceae</taxon>
        <taxon>Boraginoideae</taxon>
        <taxon>Lithospermeae</taxon>
        <taxon>Lithospermum</taxon>
    </lineage>
</organism>
<keyword evidence="9" id="KW-0472">Membrane</keyword>
<keyword evidence="9" id="KW-0812">Transmembrane</keyword>
<comment type="caution">
    <text evidence="11">The sequence shown here is derived from an EMBL/GenBank/DDBJ whole genome shotgun (WGS) entry which is preliminary data.</text>
</comment>
<evidence type="ECO:0000256" key="6">
    <source>
        <dbReference type="ARBA" id="ARBA00023316"/>
    </source>
</evidence>
<dbReference type="SUPFAM" id="SSF101148">
    <property type="entry name" value="Plant invertase/pectin methylesterase inhibitor"/>
    <property type="match status" value="1"/>
</dbReference>
<dbReference type="InterPro" id="IPR012334">
    <property type="entry name" value="Pectin_lyas_fold"/>
</dbReference>
<evidence type="ECO:0000313" key="12">
    <source>
        <dbReference type="Proteomes" id="UP001454036"/>
    </source>
</evidence>
<keyword evidence="5" id="KW-0063">Aspartyl esterase</keyword>
<dbReference type="InterPro" id="IPR035513">
    <property type="entry name" value="Invertase/methylesterase_inhib"/>
</dbReference>
<evidence type="ECO:0000313" key="11">
    <source>
        <dbReference type="EMBL" id="GAA0187067.1"/>
    </source>
</evidence>
<comment type="pathway">
    <text evidence="1">Glycan metabolism; pectin degradation; 2-dehydro-3-deoxy-D-gluconate from pectin: step 1/5.</text>
</comment>
<name>A0AAV3S325_LITER</name>
<feature type="region of interest" description="Disordered" evidence="8">
    <location>
        <begin position="282"/>
        <end position="301"/>
    </location>
</feature>
<feature type="transmembrane region" description="Helical" evidence="9">
    <location>
        <begin position="7"/>
        <end position="28"/>
    </location>
</feature>
<protein>
    <submittedName>
        <fullName evidence="11">Esterase</fullName>
    </submittedName>
</protein>
<dbReference type="Pfam" id="PF04043">
    <property type="entry name" value="PMEI"/>
    <property type="match status" value="1"/>
</dbReference>
<dbReference type="CDD" id="cd15798">
    <property type="entry name" value="PMEI-like_3"/>
    <property type="match status" value="1"/>
</dbReference>
<keyword evidence="12" id="KW-1185">Reference proteome</keyword>
<dbReference type="Gene3D" id="2.160.20.10">
    <property type="entry name" value="Single-stranded right-handed beta-helix, Pectin lyase-like"/>
    <property type="match status" value="2"/>
</dbReference>
<evidence type="ECO:0000259" key="10">
    <source>
        <dbReference type="SMART" id="SM00856"/>
    </source>
</evidence>
<sequence length="615" mass="65572">MEINGKIVGSVLSVVLLVGVVIGLVAVVQEGQSNNNIGNRVGRRGGGGISTSNKALVDFCATSLDKETCASSILPIANLPNPSIKDFLSATLGSTMGQLNIAIEVTNKFQVNTNDDPYNDQMGVEDCREFLGYASEQLNAAIFSIGDGQIQTLQERVQDFIAWLTAVLVYQTTCVDQIDKPEYKQVIGDSLSNTTKLTSNAIYIFSQITNLAGAFDLTRPAAGVLGGIGNIAQTASSNLKDLAGGIGIGNNAYPLQTGVSGGIGFGINANQQQTGASRRLFDAEEGGGGEGGGGRRRGYPSWVTTRDRKLLQGGEPDGIIPNAVVAQDGSGQFITINDAINSVPETKKNAPIGDRFIIYVKAGDLSVGLKGVKTSNSATIGVDADWFMIKSVTIRNTAGPDGHQAVALRIAGQNAVVFDCSIEAYQDTLYYHRGKQFYKNCVISGTVDFMFGNGRAIVQDSLIVVRKPNPNQSNMVTADGGLTPMGEHGLVLQNCRITAENELMATKDQFKTYLGRPWKPYAITVYLQSDIGDFIAPEGYSIFTNVGEGSTNQQTAVYAEYQNTGPGANTDRRDRNNFQKWQLLNVQQAQGYTVGAFLDGGAWLSNTGVPYTIGL</sequence>
<keyword evidence="9" id="KW-1133">Transmembrane helix</keyword>
<dbReference type="SUPFAM" id="SSF51126">
    <property type="entry name" value="Pectin lyase-like"/>
    <property type="match status" value="1"/>
</dbReference>
<dbReference type="GO" id="GO:0042545">
    <property type="term" value="P:cell wall modification"/>
    <property type="evidence" value="ECO:0007669"/>
    <property type="project" value="InterPro"/>
</dbReference>
<dbReference type="Pfam" id="PF01095">
    <property type="entry name" value="Pectinesterase"/>
    <property type="match status" value="1"/>
</dbReference>
<comment type="similarity">
    <text evidence="3">In the C-terminal section; belongs to the pectinesterase family.</text>
</comment>
<dbReference type="InterPro" id="IPR011050">
    <property type="entry name" value="Pectin_lyase_fold/virulence"/>
</dbReference>
<keyword evidence="6" id="KW-0961">Cell wall biogenesis/degradation</keyword>
<evidence type="ECO:0000256" key="3">
    <source>
        <dbReference type="ARBA" id="ARBA00007786"/>
    </source>
</evidence>
<dbReference type="NCBIfam" id="TIGR01614">
    <property type="entry name" value="PME_inhib"/>
    <property type="match status" value="1"/>
</dbReference>
<evidence type="ECO:0000256" key="7">
    <source>
        <dbReference type="ARBA" id="ARBA00047928"/>
    </source>
</evidence>
<dbReference type="GO" id="GO:0030599">
    <property type="term" value="F:pectinesterase activity"/>
    <property type="evidence" value="ECO:0007669"/>
    <property type="project" value="UniProtKB-EC"/>
</dbReference>
<evidence type="ECO:0000256" key="2">
    <source>
        <dbReference type="ARBA" id="ARBA00006027"/>
    </source>
</evidence>
<evidence type="ECO:0000256" key="4">
    <source>
        <dbReference type="ARBA" id="ARBA00022801"/>
    </source>
</evidence>
<evidence type="ECO:0000256" key="8">
    <source>
        <dbReference type="SAM" id="MobiDB-lite"/>
    </source>
</evidence>
<dbReference type="Gene3D" id="1.20.140.40">
    <property type="entry name" value="Invertase/pectin methylesterase inhibitor family protein"/>
    <property type="match status" value="1"/>
</dbReference>
<gene>
    <name evidence="11" type="ORF">LIER_34355</name>
</gene>
<dbReference type="Proteomes" id="UP001454036">
    <property type="component" value="Unassembled WGS sequence"/>
</dbReference>
<dbReference type="GO" id="GO:0004857">
    <property type="term" value="F:enzyme inhibitor activity"/>
    <property type="evidence" value="ECO:0007669"/>
    <property type="project" value="InterPro"/>
</dbReference>
<proteinExistence type="inferred from homology"/>
<comment type="similarity">
    <text evidence="2">In the N-terminal section; belongs to the PMEI family.</text>
</comment>
<dbReference type="PANTHER" id="PTHR31707">
    <property type="entry name" value="PECTINESTERASE"/>
    <property type="match status" value="1"/>
</dbReference>
<keyword evidence="4" id="KW-0378">Hydrolase</keyword>
<accession>A0AAV3S325</accession>
<dbReference type="InterPro" id="IPR006501">
    <property type="entry name" value="Pectinesterase_inhib_dom"/>
</dbReference>